<dbReference type="Proteomes" id="UP000472580">
    <property type="component" value="Unassembled WGS sequence"/>
</dbReference>
<dbReference type="InterPro" id="IPR001509">
    <property type="entry name" value="Epimerase_deHydtase"/>
</dbReference>
<feature type="domain" description="NAD-dependent epimerase/dehydratase" evidence="1">
    <location>
        <begin position="4"/>
        <end position="232"/>
    </location>
</feature>
<dbReference type="InterPro" id="IPR050177">
    <property type="entry name" value="Lipid_A_modif_metabolic_enz"/>
</dbReference>
<organism evidence="2 3">
    <name type="scientific">Parasutterella muris</name>
    <dbReference type="NCBI Taxonomy" id="2565572"/>
    <lineage>
        <taxon>Bacteria</taxon>
        <taxon>Pseudomonadati</taxon>
        <taxon>Pseudomonadota</taxon>
        <taxon>Betaproteobacteria</taxon>
        <taxon>Burkholderiales</taxon>
        <taxon>Sutterellaceae</taxon>
        <taxon>Parasutterella</taxon>
    </lineage>
</organism>
<reference evidence="2 3" key="1">
    <citation type="submission" date="2019-12" db="EMBL/GenBank/DDBJ databases">
        <title>Microbes associate with the intestines of laboratory mice.</title>
        <authorList>
            <person name="Navarre W."/>
            <person name="Wong E."/>
        </authorList>
    </citation>
    <scope>NUCLEOTIDE SEQUENCE [LARGE SCALE GENOMIC DNA]</scope>
    <source>
        <strain evidence="2 3">NM82_D38</strain>
    </source>
</reference>
<protein>
    <submittedName>
        <fullName evidence="2">NAD-dependent epimerase/dehydratase family protein</fullName>
    </submittedName>
</protein>
<dbReference type="AlphaFoldDB" id="A0A6L6YPW2"/>
<sequence length="327" mass="37119">MKRILVTGADGYIGNAMVLALLNYTKQFVVRAAAQKEFVLNSKSFETVRLASLEDTPDCQKEFADCDALIHCETYETLRQGGDWLEESALHRIHVLGSVHLAREAYRAGIRRFIFISTVEVNGASTPEGKKFFADSLPRPRTLFGRYMHQTEKAIQQVGEESGLEVTIIRVPMVYGPGCSNLFSFARKLVEYCVPLPLLWCSKNKRSLLSIDNLTDFVIKSLVHPAAAGETFLVSDGHDLSAEEFFCLLAKSHRRPPLLWPFPPLFLRLFNSYIGRQAWEDFLFKNLVVDIKKNMILLGWEPPLSVEQCFRRSWDERSVAGTSHRSN</sequence>
<dbReference type="InterPro" id="IPR036291">
    <property type="entry name" value="NAD(P)-bd_dom_sf"/>
</dbReference>
<gene>
    <name evidence="2" type="ORF">E5987_10980</name>
</gene>
<evidence type="ECO:0000313" key="3">
    <source>
        <dbReference type="Proteomes" id="UP000472580"/>
    </source>
</evidence>
<dbReference type="OrthoDB" id="9801056at2"/>
<accession>A0A6L6YPW2</accession>
<dbReference type="RefSeq" id="WP_160336125.1">
    <property type="nucleotide sequence ID" value="NZ_CALPCR010000007.1"/>
</dbReference>
<dbReference type="SUPFAM" id="SSF51735">
    <property type="entry name" value="NAD(P)-binding Rossmann-fold domains"/>
    <property type="match status" value="1"/>
</dbReference>
<name>A0A6L6YPW2_9BURK</name>
<dbReference type="EMBL" id="WSRP01000042">
    <property type="protein sequence ID" value="MVX57711.1"/>
    <property type="molecule type" value="Genomic_DNA"/>
</dbReference>
<proteinExistence type="predicted"/>
<comment type="caution">
    <text evidence="2">The sequence shown here is derived from an EMBL/GenBank/DDBJ whole genome shotgun (WGS) entry which is preliminary data.</text>
</comment>
<dbReference type="Gene3D" id="3.40.50.720">
    <property type="entry name" value="NAD(P)-binding Rossmann-like Domain"/>
    <property type="match status" value="1"/>
</dbReference>
<dbReference type="PANTHER" id="PTHR43245:SF58">
    <property type="entry name" value="BLL5923 PROTEIN"/>
    <property type="match status" value="1"/>
</dbReference>
<evidence type="ECO:0000259" key="1">
    <source>
        <dbReference type="Pfam" id="PF01370"/>
    </source>
</evidence>
<keyword evidence="3" id="KW-1185">Reference proteome</keyword>
<evidence type="ECO:0000313" key="2">
    <source>
        <dbReference type="EMBL" id="MVX57711.1"/>
    </source>
</evidence>
<dbReference type="Pfam" id="PF01370">
    <property type="entry name" value="Epimerase"/>
    <property type="match status" value="1"/>
</dbReference>
<dbReference type="PANTHER" id="PTHR43245">
    <property type="entry name" value="BIFUNCTIONAL POLYMYXIN RESISTANCE PROTEIN ARNA"/>
    <property type="match status" value="1"/>
</dbReference>